<dbReference type="STRING" id="52838.A0A4S8JUV8"/>
<comment type="subcellular location">
    <subcellularLocation>
        <location evidence="2">Cytoplasm</location>
    </subcellularLocation>
    <subcellularLocation>
        <location evidence="1">Nucleus</location>
    </subcellularLocation>
</comment>
<keyword evidence="5" id="KW-0539">Nucleus</keyword>
<evidence type="ECO:0000256" key="2">
    <source>
        <dbReference type="ARBA" id="ARBA00004496"/>
    </source>
</evidence>
<evidence type="ECO:0000313" key="7">
    <source>
        <dbReference type="EMBL" id="THU66002.1"/>
    </source>
</evidence>
<comment type="similarity">
    <text evidence="3">Belongs to the metallo-beta-lactamase superfamily. RNA-metabolizing metallo-beta-lactamase-like family. INTS9 subfamily.</text>
</comment>
<dbReference type="GO" id="GO:0032039">
    <property type="term" value="C:integrator complex"/>
    <property type="evidence" value="ECO:0007669"/>
    <property type="project" value="InterPro"/>
</dbReference>
<protein>
    <recommendedName>
        <fullName evidence="6">Beta-Casp domain-containing protein</fullName>
    </recommendedName>
</protein>
<proteinExistence type="inferred from homology"/>
<dbReference type="InterPro" id="IPR036866">
    <property type="entry name" value="RibonucZ/Hydroxyglut_hydro"/>
</dbReference>
<evidence type="ECO:0000313" key="8">
    <source>
        <dbReference type="Proteomes" id="UP000317650"/>
    </source>
</evidence>
<dbReference type="SUPFAM" id="SSF56281">
    <property type="entry name" value="Metallo-hydrolase/oxidoreductase"/>
    <property type="match status" value="1"/>
</dbReference>
<dbReference type="InterPro" id="IPR022712">
    <property type="entry name" value="Beta_Casp"/>
</dbReference>
<evidence type="ECO:0000256" key="5">
    <source>
        <dbReference type="ARBA" id="ARBA00023242"/>
    </source>
</evidence>
<dbReference type="AlphaFoldDB" id="A0A4S8JUV8"/>
<evidence type="ECO:0000256" key="4">
    <source>
        <dbReference type="ARBA" id="ARBA00022490"/>
    </source>
</evidence>
<evidence type="ECO:0000259" key="6">
    <source>
        <dbReference type="SMART" id="SM01027"/>
    </source>
</evidence>
<evidence type="ECO:0000256" key="1">
    <source>
        <dbReference type="ARBA" id="ARBA00004123"/>
    </source>
</evidence>
<dbReference type="SMART" id="SM01027">
    <property type="entry name" value="Beta-Casp"/>
    <property type="match status" value="1"/>
</dbReference>
<evidence type="ECO:0000256" key="3">
    <source>
        <dbReference type="ARBA" id="ARBA00006861"/>
    </source>
</evidence>
<keyword evidence="4" id="KW-0963">Cytoplasm</keyword>
<dbReference type="GO" id="GO:0034472">
    <property type="term" value="P:snRNA 3'-end processing"/>
    <property type="evidence" value="ECO:0007669"/>
    <property type="project" value="TreeGrafter"/>
</dbReference>
<dbReference type="GO" id="GO:0005737">
    <property type="term" value="C:cytoplasm"/>
    <property type="evidence" value="ECO:0007669"/>
    <property type="project" value="UniProtKB-SubCell"/>
</dbReference>
<gene>
    <name evidence="7" type="ORF">C4D60_Mb05t09620</name>
</gene>
<comment type="caution">
    <text evidence="7">The sequence shown here is derived from an EMBL/GenBank/DDBJ whole genome shotgun (WGS) entry which is preliminary data.</text>
</comment>
<feature type="domain" description="Beta-Casp" evidence="6">
    <location>
        <begin position="347"/>
        <end position="468"/>
    </location>
</feature>
<accession>A0A4S8JUV8</accession>
<organism evidence="7 8">
    <name type="scientific">Musa balbisiana</name>
    <name type="common">Banana</name>
    <dbReference type="NCBI Taxonomy" id="52838"/>
    <lineage>
        <taxon>Eukaryota</taxon>
        <taxon>Viridiplantae</taxon>
        <taxon>Streptophyta</taxon>
        <taxon>Embryophyta</taxon>
        <taxon>Tracheophyta</taxon>
        <taxon>Spermatophyta</taxon>
        <taxon>Magnoliopsida</taxon>
        <taxon>Liliopsida</taxon>
        <taxon>Zingiberales</taxon>
        <taxon>Musaceae</taxon>
        <taxon>Musa</taxon>
    </lineage>
</organism>
<dbReference type="InterPro" id="IPR001279">
    <property type="entry name" value="Metallo-B-lactamas"/>
</dbReference>
<dbReference type="Pfam" id="PF16661">
    <property type="entry name" value="Lactamase_B_6"/>
    <property type="match status" value="1"/>
</dbReference>
<name>A0A4S8JUV8_MUSBA</name>
<dbReference type="PANTHER" id="PTHR46094:SF1">
    <property type="entry name" value="INTEGRATOR COMPLEX SUBUNIT 9"/>
    <property type="match status" value="1"/>
</dbReference>
<sequence>MKLVSTCLSQGSGYYCPPTHILQLCGFRLLLECPIDLSSLAVFSPIPFAGAANLDASSGLLRALPWYKTVPGLHLWDPSLIDAVLVSSPAGMLGLPFLTRNAKFCGKIYVTEVVARIGQLLMEDLLSMHAEFLQFYGADVQPASPKWMKWEELEKLSPELKQVVLGEDGEELGAWMPLYSAADIKECMQKIQPLKYGEETCFNGSVIMKAYSSGLDIGSCNWTINSPKRSITYLSSSLCMPACWKGFDYCSLRGNDLVIFSDLSSLSSTANTCTETHEIRKNDMMVDNDPSLCSASALSKDEIPHQLFGTDETSDEIEKISFICSCIIDSLEGGGSVLIPIGRLGTVLLLLEQISDSLESFNLKVPIFMISPTAEETLAFVNTVPEWLSMQRQQKLFSGEALFNHVELRKVNRLHVFPSIYSSELLMMWQEPCIIFSPHWSLRLGPVVPLLHRWHADPKSLLILEQGVNVEVALLPFRPVAIKVLQCSFLSGIMMHKVEPLLEILHPKLVLYPEDLRIQHPVKENNSWSDLYYSENVQLLVPSFVEDVKACLETNLALQLRPRRLTQQNIAIARLKGRIFLSKGKYFLAASRIPVEFSNKQLLYWGSIEPTSLFLALQERGLVGTINWNKDAANGVYTIQITNPEKAVIETSARKTTISCEDENTATLIYEALSNVCDGI</sequence>
<dbReference type="Gene3D" id="3.40.50.10890">
    <property type="match status" value="1"/>
</dbReference>
<dbReference type="PANTHER" id="PTHR46094">
    <property type="entry name" value="INTEGRATOR COMPLEX SUBUNIT 9"/>
    <property type="match status" value="1"/>
</dbReference>
<dbReference type="Gene3D" id="3.60.15.10">
    <property type="entry name" value="Ribonuclease Z/Hydroxyacylglutathione hydrolase-like"/>
    <property type="match status" value="1"/>
</dbReference>
<dbReference type="Proteomes" id="UP000317650">
    <property type="component" value="Chromosome 5"/>
</dbReference>
<dbReference type="EMBL" id="PYDT01000003">
    <property type="protein sequence ID" value="THU66002.1"/>
    <property type="molecule type" value="Genomic_DNA"/>
</dbReference>
<dbReference type="InterPro" id="IPR027074">
    <property type="entry name" value="Integrator_9su"/>
</dbReference>
<dbReference type="Pfam" id="PF10996">
    <property type="entry name" value="Beta-Casp"/>
    <property type="match status" value="1"/>
</dbReference>
<reference evidence="7 8" key="1">
    <citation type="journal article" date="2019" name="Nat. Plants">
        <title>Genome sequencing of Musa balbisiana reveals subgenome evolution and function divergence in polyploid bananas.</title>
        <authorList>
            <person name="Yao X."/>
        </authorList>
    </citation>
    <scope>NUCLEOTIDE SEQUENCE [LARGE SCALE GENOMIC DNA]</scope>
    <source>
        <strain evidence="8">cv. DH-PKW</strain>
        <tissue evidence="7">Leaves</tissue>
    </source>
</reference>
<keyword evidence="8" id="KW-1185">Reference proteome</keyword>